<evidence type="ECO:0000313" key="2">
    <source>
        <dbReference type="Proteomes" id="UP000325576"/>
    </source>
</evidence>
<reference evidence="1 2" key="1">
    <citation type="journal article" date="2017" name="Poromechanics V (2013)">
        <title>Genomic Characterization of the Arsenic-Tolerant Actinobacterium, &lt;i&gt;Rhodococcus erythropolis&lt;/i&gt; S43.</title>
        <authorList>
            <person name="Retamal-Morales G."/>
            <person name="Mehnert M."/>
            <person name="Schwabe R."/>
            <person name="Tischler D."/>
            <person name="Schloemann M."/>
            <person name="Levican G.J."/>
        </authorList>
    </citation>
    <scope>NUCLEOTIDE SEQUENCE [LARGE SCALE GENOMIC DNA]</scope>
    <source>
        <strain evidence="1 2">S43</strain>
    </source>
</reference>
<dbReference type="RefSeq" id="WP_030537810.1">
    <property type="nucleotide sequence ID" value="NZ_AP018733.1"/>
</dbReference>
<gene>
    <name evidence="1" type="ORF">BS297_15850</name>
</gene>
<dbReference type="Proteomes" id="UP000325576">
    <property type="component" value="Unassembled WGS sequence"/>
</dbReference>
<name>A0A5N5E484_RHOER</name>
<sequence>MERFPSPEEPERYKINTAQEEALRNLCHRYGVEYRADDYYVYPPDAAMCPGYAEGWVGGYVDGESRLYVGVSPDGRVNS</sequence>
<protein>
    <submittedName>
        <fullName evidence="1">Uncharacterized protein</fullName>
    </submittedName>
</protein>
<accession>A0A5N5E484</accession>
<organism evidence="1 2">
    <name type="scientific">Rhodococcus erythropolis</name>
    <name type="common">Arthrobacter picolinophilus</name>
    <dbReference type="NCBI Taxonomy" id="1833"/>
    <lineage>
        <taxon>Bacteria</taxon>
        <taxon>Bacillati</taxon>
        <taxon>Actinomycetota</taxon>
        <taxon>Actinomycetes</taxon>
        <taxon>Mycobacteriales</taxon>
        <taxon>Nocardiaceae</taxon>
        <taxon>Rhodococcus</taxon>
        <taxon>Rhodococcus erythropolis group</taxon>
    </lineage>
</organism>
<comment type="caution">
    <text evidence="1">The sequence shown here is derived from an EMBL/GenBank/DDBJ whole genome shotgun (WGS) entry which is preliminary data.</text>
</comment>
<dbReference type="EMBL" id="MRBO01000442">
    <property type="protein sequence ID" value="KAB2584410.1"/>
    <property type="molecule type" value="Genomic_DNA"/>
</dbReference>
<evidence type="ECO:0000313" key="1">
    <source>
        <dbReference type="EMBL" id="KAB2584410.1"/>
    </source>
</evidence>
<proteinExistence type="predicted"/>
<dbReference type="AlphaFoldDB" id="A0A5N5E484"/>
<dbReference type="OrthoDB" id="9932991at2"/>